<dbReference type="AlphaFoldDB" id="A0A162USL9"/>
<dbReference type="OrthoDB" id="4085451at2759"/>
<proteinExistence type="predicted"/>
<evidence type="ECO:0000256" key="1">
    <source>
        <dbReference type="SAM" id="MobiDB-lite"/>
    </source>
</evidence>
<dbReference type="Proteomes" id="UP000077315">
    <property type="component" value="Unassembled WGS sequence"/>
</dbReference>
<dbReference type="VEuPathDB" id="FungiDB:PHYBLDRAFT_185624"/>
<organism evidence="2 3">
    <name type="scientific">Phycomyces blakesleeanus (strain ATCC 8743b / DSM 1359 / FGSC 10004 / NBRC 33097 / NRRL 1555)</name>
    <dbReference type="NCBI Taxonomy" id="763407"/>
    <lineage>
        <taxon>Eukaryota</taxon>
        <taxon>Fungi</taxon>
        <taxon>Fungi incertae sedis</taxon>
        <taxon>Mucoromycota</taxon>
        <taxon>Mucoromycotina</taxon>
        <taxon>Mucoromycetes</taxon>
        <taxon>Mucorales</taxon>
        <taxon>Phycomycetaceae</taxon>
        <taxon>Phycomyces</taxon>
    </lineage>
</organism>
<dbReference type="InParanoid" id="A0A162USL9"/>
<keyword evidence="3" id="KW-1185">Reference proteome</keyword>
<name>A0A162USL9_PHYB8</name>
<protein>
    <submittedName>
        <fullName evidence="2">Uncharacterized protein</fullName>
    </submittedName>
</protein>
<feature type="region of interest" description="Disordered" evidence="1">
    <location>
        <begin position="210"/>
        <end position="249"/>
    </location>
</feature>
<evidence type="ECO:0000313" key="2">
    <source>
        <dbReference type="EMBL" id="OAD77782.1"/>
    </source>
</evidence>
<evidence type="ECO:0000313" key="3">
    <source>
        <dbReference type="Proteomes" id="UP000077315"/>
    </source>
</evidence>
<feature type="region of interest" description="Disordered" evidence="1">
    <location>
        <begin position="1"/>
        <end position="40"/>
    </location>
</feature>
<gene>
    <name evidence="2" type="ORF">PHYBLDRAFT_185624</name>
</gene>
<reference evidence="3" key="1">
    <citation type="submission" date="2015-06" db="EMBL/GenBank/DDBJ databases">
        <title>Expansion of signal transduction pathways in fungi by whole-genome duplication.</title>
        <authorList>
            <consortium name="DOE Joint Genome Institute"/>
            <person name="Corrochano L.M."/>
            <person name="Kuo A."/>
            <person name="Marcet-Houben M."/>
            <person name="Polaino S."/>
            <person name="Salamov A."/>
            <person name="Villalobos J.M."/>
            <person name="Alvarez M.I."/>
            <person name="Avalos J."/>
            <person name="Benito E.P."/>
            <person name="Benoit I."/>
            <person name="Burger G."/>
            <person name="Camino L.P."/>
            <person name="Canovas D."/>
            <person name="Cerda-Olmedo E."/>
            <person name="Cheng J.-F."/>
            <person name="Dominguez A."/>
            <person name="Elias M."/>
            <person name="Eslava A.P."/>
            <person name="Glaser F."/>
            <person name="Grimwood J."/>
            <person name="Gutierrez G."/>
            <person name="Heitman J."/>
            <person name="Henrissat B."/>
            <person name="Iturriaga E.A."/>
            <person name="Lang B.F."/>
            <person name="Lavin J.L."/>
            <person name="Lee S."/>
            <person name="Li W."/>
            <person name="Lindquist E."/>
            <person name="Lopez-Garcia S."/>
            <person name="Luque E.M."/>
            <person name="Marcos A.T."/>
            <person name="Martin J."/>
            <person name="McCluskey K."/>
            <person name="Medina H.R."/>
            <person name="Miralles-Duran A."/>
            <person name="Miyazaki A."/>
            <person name="Munoz-Torres E."/>
            <person name="Oguiza J.A."/>
            <person name="Ohm R."/>
            <person name="Olmedo M."/>
            <person name="Orejas M."/>
            <person name="Ortiz-Castellanos L."/>
            <person name="Pisabarro A.G."/>
            <person name="Rodriguez-Romero J."/>
            <person name="Ruiz-Herrera J."/>
            <person name="Ruiz-Vazquez R."/>
            <person name="Sanz C."/>
            <person name="Schackwitz W."/>
            <person name="Schmutz J."/>
            <person name="Shahriari M."/>
            <person name="Shelest E."/>
            <person name="Silva-Franco F."/>
            <person name="Soanes D."/>
            <person name="Syed K."/>
            <person name="Tagua V.G."/>
            <person name="Talbot N.J."/>
            <person name="Thon M."/>
            <person name="De vries R.P."/>
            <person name="Wiebenga A."/>
            <person name="Yadav J.S."/>
            <person name="Braun E.L."/>
            <person name="Baker S."/>
            <person name="Garre V."/>
            <person name="Horwitz B."/>
            <person name="Torres-Martinez S."/>
            <person name="Idnurm A."/>
            <person name="Herrera-Estrella A."/>
            <person name="Gabaldon T."/>
            <person name="Grigoriev I.V."/>
        </authorList>
    </citation>
    <scope>NUCLEOTIDE SEQUENCE [LARGE SCALE GENOMIC DNA]</scope>
    <source>
        <strain evidence="3">NRRL 1555(-)</strain>
    </source>
</reference>
<accession>A0A162USL9</accession>
<sequence>MGAQASKEVGRRLPKNARAETLTSVPRESPSTLASARDPLATTDLKEDFFEEEVRDPLLHKNLTKLGPVKIEPTLTKMRPSDAMLGILHQRQLIEEAEERVADPSQLPDRIHIDDLYSIMEARKRSAPGEFDKPETLKALSAKYNLGEGTLKTLLNHYNNIAVMPPALDDKNGRRLAVWVNNKQEWKDAVEKSELRNEIYSKAKLAAMKDNAPSPELMQALKKQQPKQQTRVETPEEIREKKLRELFDD</sequence>
<dbReference type="EMBL" id="KV440974">
    <property type="protein sequence ID" value="OAD77782.1"/>
    <property type="molecule type" value="Genomic_DNA"/>
</dbReference>
<feature type="compositionally biased region" description="Basic and acidic residues" evidence="1">
    <location>
        <begin position="233"/>
        <end position="249"/>
    </location>
</feature>
<feature type="compositionally biased region" description="Polar residues" evidence="1">
    <location>
        <begin position="21"/>
        <end position="34"/>
    </location>
</feature>
<dbReference type="GeneID" id="29000017"/>
<dbReference type="RefSeq" id="XP_018295822.1">
    <property type="nucleotide sequence ID" value="XM_018439111.1"/>
</dbReference>